<keyword evidence="8 13" id="KW-0067">ATP-binding</keyword>
<dbReference type="EMBL" id="BMKQ01000001">
    <property type="protein sequence ID" value="GGF35542.1"/>
    <property type="molecule type" value="Genomic_DNA"/>
</dbReference>
<reference evidence="15" key="1">
    <citation type="journal article" date="2014" name="Int. J. Syst. Evol. Microbiol.">
        <title>Complete genome sequence of Corynebacterium casei LMG S-19264T (=DSM 44701T), isolated from a smear-ripened cheese.</title>
        <authorList>
            <consortium name="US DOE Joint Genome Institute (JGI-PGF)"/>
            <person name="Walter F."/>
            <person name="Albersmeier A."/>
            <person name="Kalinowski J."/>
            <person name="Ruckert C."/>
        </authorList>
    </citation>
    <scope>NUCLEOTIDE SEQUENCE</scope>
    <source>
        <strain evidence="15">CGMCC 1.16067</strain>
    </source>
</reference>
<keyword evidence="9 13" id="KW-0460">Magnesium</keyword>
<keyword evidence="7 13" id="KW-0547">Nucleotide-binding</keyword>
<dbReference type="RefSeq" id="WP_188778137.1">
    <property type="nucleotide sequence ID" value="NZ_BMKQ01000001.1"/>
</dbReference>
<feature type="binding site" evidence="13">
    <location>
        <position position="273"/>
    </location>
    <ligand>
        <name>Mg(2+)</name>
        <dbReference type="ChEBI" id="CHEBI:18420"/>
        <note>shared with beta subunit</note>
    </ligand>
</feature>
<comment type="subcellular location">
    <subcellularLocation>
        <location evidence="1 13">Cytoplasm</location>
    </subcellularLocation>
</comment>
<dbReference type="Pfam" id="PF02912">
    <property type="entry name" value="Phe_tRNA-synt_N"/>
    <property type="match status" value="1"/>
</dbReference>
<evidence type="ECO:0000259" key="14">
    <source>
        <dbReference type="PROSITE" id="PS50862"/>
    </source>
</evidence>
<comment type="similarity">
    <text evidence="2 13">Belongs to the class-II aminoacyl-tRNA synthetase family. Phe-tRNA synthetase alpha subunit type 1 subfamily.</text>
</comment>
<dbReference type="InterPro" id="IPR002319">
    <property type="entry name" value="Phenylalanyl-tRNA_Synthase"/>
</dbReference>
<comment type="cofactor">
    <cofactor evidence="13">
        <name>Mg(2+)</name>
        <dbReference type="ChEBI" id="CHEBI:18420"/>
    </cofactor>
    <text evidence="13">Binds 2 magnesium ions per tetramer.</text>
</comment>
<keyword evidence="6 13" id="KW-0479">Metal-binding</keyword>
<dbReference type="InterPro" id="IPR004529">
    <property type="entry name" value="Phe-tRNA-synth_IIc_asu"/>
</dbReference>
<dbReference type="PANTHER" id="PTHR11538">
    <property type="entry name" value="PHENYLALANYL-TRNA SYNTHETASE"/>
    <property type="match status" value="1"/>
</dbReference>
<proteinExistence type="inferred from homology"/>
<evidence type="ECO:0000256" key="10">
    <source>
        <dbReference type="ARBA" id="ARBA00022917"/>
    </source>
</evidence>
<evidence type="ECO:0000256" key="11">
    <source>
        <dbReference type="ARBA" id="ARBA00023146"/>
    </source>
</evidence>
<dbReference type="InterPro" id="IPR022911">
    <property type="entry name" value="Phe_tRNA_ligase_alpha1_bac"/>
</dbReference>
<keyword evidence="5 13" id="KW-0436">Ligase</keyword>
<dbReference type="HAMAP" id="MF_00281">
    <property type="entry name" value="Phe_tRNA_synth_alpha1"/>
    <property type="match status" value="1"/>
</dbReference>
<evidence type="ECO:0000256" key="13">
    <source>
        <dbReference type="HAMAP-Rule" id="MF_00281"/>
    </source>
</evidence>
<gene>
    <name evidence="13 15" type="primary">pheS</name>
    <name evidence="15" type="ORF">GCM10011519_06270</name>
</gene>
<dbReference type="GO" id="GO:0004826">
    <property type="term" value="F:phenylalanine-tRNA ligase activity"/>
    <property type="evidence" value="ECO:0007669"/>
    <property type="project" value="UniProtKB-UniRule"/>
</dbReference>
<dbReference type="FunFam" id="3.30.930.10:FF:000003">
    <property type="entry name" value="Phenylalanine--tRNA ligase alpha subunit"/>
    <property type="match status" value="1"/>
</dbReference>
<dbReference type="InterPro" id="IPR004188">
    <property type="entry name" value="Phe-tRNA_ligase_II_N"/>
</dbReference>
<keyword evidence="16" id="KW-1185">Reference proteome</keyword>
<dbReference type="AlphaFoldDB" id="A0A917BF01"/>
<evidence type="ECO:0000313" key="16">
    <source>
        <dbReference type="Proteomes" id="UP000649179"/>
    </source>
</evidence>
<dbReference type="GO" id="GO:0006432">
    <property type="term" value="P:phenylalanyl-tRNA aminoacylation"/>
    <property type="evidence" value="ECO:0007669"/>
    <property type="project" value="UniProtKB-UniRule"/>
</dbReference>
<evidence type="ECO:0000256" key="3">
    <source>
        <dbReference type="ARBA" id="ARBA00011209"/>
    </source>
</evidence>
<dbReference type="GO" id="GO:0005524">
    <property type="term" value="F:ATP binding"/>
    <property type="evidence" value="ECO:0007669"/>
    <property type="project" value="UniProtKB-UniRule"/>
</dbReference>
<feature type="domain" description="Aminoacyl-transfer RNA synthetases class-II family profile" evidence="14">
    <location>
        <begin position="135"/>
        <end position="364"/>
    </location>
</feature>
<dbReference type="CDD" id="cd00496">
    <property type="entry name" value="PheRS_alpha_core"/>
    <property type="match status" value="1"/>
</dbReference>
<evidence type="ECO:0000256" key="8">
    <source>
        <dbReference type="ARBA" id="ARBA00022840"/>
    </source>
</evidence>
<dbReference type="PANTHER" id="PTHR11538:SF41">
    <property type="entry name" value="PHENYLALANINE--TRNA LIGASE, MITOCHONDRIAL"/>
    <property type="match status" value="1"/>
</dbReference>
<dbReference type="NCBIfam" id="TIGR00468">
    <property type="entry name" value="pheS"/>
    <property type="match status" value="1"/>
</dbReference>
<dbReference type="Gene3D" id="3.30.930.10">
    <property type="entry name" value="Bira Bifunctional Protein, Domain 2"/>
    <property type="match status" value="1"/>
</dbReference>
<dbReference type="GO" id="GO:0000287">
    <property type="term" value="F:magnesium ion binding"/>
    <property type="evidence" value="ECO:0007669"/>
    <property type="project" value="UniProtKB-UniRule"/>
</dbReference>
<dbReference type="GO" id="GO:0000049">
    <property type="term" value="F:tRNA binding"/>
    <property type="evidence" value="ECO:0007669"/>
    <property type="project" value="InterPro"/>
</dbReference>
<evidence type="ECO:0000256" key="9">
    <source>
        <dbReference type="ARBA" id="ARBA00022842"/>
    </source>
</evidence>
<keyword evidence="4 13" id="KW-0963">Cytoplasm</keyword>
<evidence type="ECO:0000256" key="6">
    <source>
        <dbReference type="ARBA" id="ARBA00022723"/>
    </source>
</evidence>
<accession>A0A917BF01</accession>
<keyword evidence="11 13" id="KW-0030">Aminoacyl-tRNA synthetase</keyword>
<comment type="subunit">
    <text evidence="3 13">Tetramer of two alpha and two beta subunits.</text>
</comment>
<keyword evidence="10 13" id="KW-0648">Protein biosynthesis</keyword>
<dbReference type="PROSITE" id="PS50862">
    <property type="entry name" value="AA_TRNA_LIGASE_II"/>
    <property type="match status" value="1"/>
</dbReference>
<evidence type="ECO:0000256" key="7">
    <source>
        <dbReference type="ARBA" id="ARBA00022741"/>
    </source>
</evidence>
<comment type="catalytic activity">
    <reaction evidence="12 13">
        <text>tRNA(Phe) + L-phenylalanine + ATP = L-phenylalanyl-tRNA(Phe) + AMP + diphosphate + H(+)</text>
        <dbReference type="Rhea" id="RHEA:19413"/>
        <dbReference type="Rhea" id="RHEA-COMP:9668"/>
        <dbReference type="Rhea" id="RHEA-COMP:9699"/>
        <dbReference type="ChEBI" id="CHEBI:15378"/>
        <dbReference type="ChEBI" id="CHEBI:30616"/>
        <dbReference type="ChEBI" id="CHEBI:33019"/>
        <dbReference type="ChEBI" id="CHEBI:58095"/>
        <dbReference type="ChEBI" id="CHEBI:78442"/>
        <dbReference type="ChEBI" id="CHEBI:78531"/>
        <dbReference type="ChEBI" id="CHEBI:456215"/>
        <dbReference type="EC" id="6.1.1.20"/>
    </reaction>
</comment>
<dbReference type="EC" id="6.1.1.20" evidence="13"/>
<evidence type="ECO:0000256" key="5">
    <source>
        <dbReference type="ARBA" id="ARBA00022598"/>
    </source>
</evidence>
<dbReference type="SUPFAM" id="SSF55681">
    <property type="entry name" value="Class II aaRS and biotin synthetases"/>
    <property type="match status" value="1"/>
</dbReference>
<dbReference type="InterPro" id="IPR045864">
    <property type="entry name" value="aa-tRNA-synth_II/BPL/LPL"/>
</dbReference>
<evidence type="ECO:0000256" key="12">
    <source>
        <dbReference type="ARBA" id="ARBA00049255"/>
    </source>
</evidence>
<name>A0A917BF01_9ACTN</name>
<dbReference type="SUPFAM" id="SSF46589">
    <property type="entry name" value="tRNA-binding arm"/>
    <property type="match status" value="1"/>
</dbReference>
<evidence type="ECO:0000256" key="2">
    <source>
        <dbReference type="ARBA" id="ARBA00010207"/>
    </source>
</evidence>
<organism evidence="15 16">
    <name type="scientific">Marmoricola endophyticus</name>
    <dbReference type="NCBI Taxonomy" id="2040280"/>
    <lineage>
        <taxon>Bacteria</taxon>
        <taxon>Bacillati</taxon>
        <taxon>Actinomycetota</taxon>
        <taxon>Actinomycetes</taxon>
        <taxon>Propionibacteriales</taxon>
        <taxon>Nocardioidaceae</taxon>
        <taxon>Marmoricola</taxon>
    </lineage>
</organism>
<reference evidence="15" key="2">
    <citation type="submission" date="2020-09" db="EMBL/GenBank/DDBJ databases">
        <authorList>
            <person name="Sun Q."/>
            <person name="Zhou Y."/>
        </authorList>
    </citation>
    <scope>NUCLEOTIDE SEQUENCE</scope>
    <source>
        <strain evidence="15">CGMCC 1.16067</strain>
    </source>
</reference>
<evidence type="ECO:0000256" key="4">
    <source>
        <dbReference type="ARBA" id="ARBA00022490"/>
    </source>
</evidence>
<comment type="caution">
    <text evidence="15">The sequence shown here is derived from an EMBL/GenBank/DDBJ whole genome shotgun (WGS) entry which is preliminary data.</text>
</comment>
<dbReference type="Pfam" id="PF01409">
    <property type="entry name" value="tRNA-synt_2d"/>
    <property type="match status" value="1"/>
</dbReference>
<dbReference type="GO" id="GO:0005737">
    <property type="term" value="C:cytoplasm"/>
    <property type="evidence" value="ECO:0007669"/>
    <property type="project" value="UniProtKB-SubCell"/>
</dbReference>
<dbReference type="InterPro" id="IPR006195">
    <property type="entry name" value="aa-tRNA-synth_II"/>
</dbReference>
<protein>
    <recommendedName>
        <fullName evidence="13">Phenylalanine--tRNA ligase alpha subunit</fullName>
        <ecNumber evidence="13">6.1.1.20</ecNumber>
    </recommendedName>
    <alternativeName>
        <fullName evidence="13">Phenylalanyl-tRNA synthetase alpha subunit</fullName>
        <shortName evidence="13">PheRS</shortName>
    </alternativeName>
</protein>
<sequence length="369" mass="40523">MSGPNTDFDPVEVTPLSAAEVERMRDEALAAVEAAVDLPALKAVRTAHAGDRSPLALANREIGALPPQARKEAGQRVGQARGALTQALAARQEVLEVEHEERMLVEEVVDVTLPWDRSPRGARHPITTMSEKIADVFVAMGWEVAEGPVVEAEWLNFDALNLGADHPARTMQDTFWTEPADHGLVLRTQTSPVQARTMLTRRPPIYVVCPGRVFRTDEYDATHSPMFHQVEGLVVDRGITMAHLRGSLDHMLQSLFGEGITTRFRPSYFPFTEPSAEMDMVCFVCRGTGAAEQGGTCRTCRGEGWIELGGCGIVNPRVLTACGVDPDLYSGFAFGFGIDRMVMFRHGAEDLRDLFEADVRFTLPFGSEV</sequence>
<evidence type="ECO:0000313" key="15">
    <source>
        <dbReference type="EMBL" id="GGF35542.1"/>
    </source>
</evidence>
<evidence type="ECO:0000256" key="1">
    <source>
        <dbReference type="ARBA" id="ARBA00004496"/>
    </source>
</evidence>
<dbReference type="Proteomes" id="UP000649179">
    <property type="component" value="Unassembled WGS sequence"/>
</dbReference>
<dbReference type="InterPro" id="IPR010978">
    <property type="entry name" value="tRNA-bd_arm"/>
</dbReference>